<keyword evidence="2" id="KW-1185">Reference proteome</keyword>
<reference evidence="1 2" key="2">
    <citation type="journal article" date="2019" name="G3 (Bethesda)">
        <title>Hybrid Assembly of the Genome of the Entomopathogenic Nematode Steinernema carpocapsae Identifies the X-Chromosome.</title>
        <authorList>
            <person name="Serra L."/>
            <person name="Macchietto M."/>
            <person name="Macias-Munoz A."/>
            <person name="McGill C.J."/>
            <person name="Rodriguez I.M."/>
            <person name="Rodriguez B."/>
            <person name="Murad R."/>
            <person name="Mortazavi A."/>
        </authorList>
    </citation>
    <scope>NUCLEOTIDE SEQUENCE [LARGE SCALE GENOMIC DNA]</scope>
    <source>
        <strain evidence="1 2">ALL</strain>
    </source>
</reference>
<proteinExistence type="predicted"/>
<dbReference type="OrthoDB" id="10252740at2759"/>
<dbReference type="AlphaFoldDB" id="A0A4U8UIU6"/>
<comment type="caution">
    <text evidence="1">The sequence shown here is derived from an EMBL/GenBank/DDBJ whole genome shotgun (WGS) entry which is preliminary data.</text>
</comment>
<evidence type="ECO:0000313" key="2">
    <source>
        <dbReference type="Proteomes" id="UP000298663"/>
    </source>
</evidence>
<accession>A0A4U8UIU6</accession>
<evidence type="ECO:0008006" key="3">
    <source>
        <dbReference type="Google" id="ProtNLM"/>
    </source>
</evidence>
<organism evidence="1 2">
    <name type="scientific">Steinernema carpocapsae</name>
    <name type="common">Entomopathogenic nematode</name>
    <dbReference type="NCBI Taxonomy" id="34508"/>
    <lineage>
        <taxon>Eukaryota</taxon>
        <taxon>Metazoa</taxon>
        <taxon>Ecdysozoa</taxon>
        <taxon>Nematoda</taxon>
        <taxon>Chromadorea</taxon>
        <taxon>Rhabditida</taxon>
        <taxon>Tylenchina</taxon>
        <taxon>Panagrolaimomorpha</taxon>
        <taxon>Strongyloidoidea</taxon>
        <taxon>Steinernematidae</taxon>
        <taxon>Steinernema</taxon>
    </lineage>
</organism>
<dbReference type="EMBL" id="AZBU02000001">
    <property type="protein sequence ID" value="TMS32890.1"/>
    <property type="molecule type" value="Genomic_DNA"/>
</dbReference>
<evidence type="ECO:0000313" key="1">
    <source>
        <dbReference type="EMBL" id="TMS32890.1"/>
    </source>
</evidence>
<reference evidence="1 2" key="1">
    <citation type="journal article" date="2015" name="Genome Biol.">
        <title>Comparative genomics of Steinernema reveals deeply conserved gene regulatory networks.</title>
        <authorList>
            <person name="Dillman A.R."/>
            <person name="Macchietto M."/>
            <person name="Porter C.F."/>
            <person name="Rogers A."/>
            <person name="Williams B."/>
            <person name="Antoshechkin I."/>
            <person name="Lee M.M."/>
            <person name="Goodwin Z."/>
            <person name="Lu X."/>
            <person name="Lewis E.E."/>
            <person name="Goodrich-Blair H."/>
            <person name="Stock S.P."/>
            <person name="Adams B.J."/>
            <person name="Sternberg P.W."/>
            <person name="Mortazavi A."/>
        </authorList>
    </citation>
    <scope>NUCLEOTIDE SEQUENCE [LARGE SCALE GENOMIC DNA]</scope>
    <source>
        <strain evidence="1 2">ALL</strain>
    </source>
</reference>
<protein>
    <recommendedName>
        <fullName evidence="3">Protein argonaute N-terminal domain-containing protein</fullName>
    </recommendedName>
</protein>
<gene>
    <name evidence="1" type="ORF">L596_000684</name>
</gene>
<name>A0A4U8UIU6_STECR</name>
<sequence>MAASSSRRPQSLAESRDASDSAIVPLAVRPAFGTAGKRIPVTANCCKINIDRNAWGQHVYRYYVEMYINGTRYMKPAILRRIFWDVVDNNRSLFPAFGIVFNDKDQLWSKRKFNQFEFEAQFGSNNDHTIKLKLVDMFDFQISPTSDQIQAEFLNSLLTQTDRCKLFPNSVNFFVQRDRLFFIPTEGSRPGADDLGRGLQMWYALHSLVSVGEKKPLSTTTAPALSS</sequence>
<dbReference type="STRING" id="34508.A0A4U8UIU6"/>
<dbReference type="Proteomes" id="UP000298663">
    <property type="component" value="Unassembled WGS sequence"/>
</dbReference>